<evidence type="ECO:0000313" key="3">
    <source>
        <dbReference type="Proteomes" id="UP000799444"/>
    </source>
</evidence>
<evidence type="ECO:0000313" key="2">
    <source>
        <dbReference type="EMBL" id="KAF2735983.1"/>
    </source>
</evidence>
<dbReference type="Proteomes" id="UP000799444">
    <property type="component" value="Unassembled WGS sequence"/>
</dbReference>
<comment type="caution">
    <text evidence="2">The sequence shown here is derived from an EMBL/GenBank/DDBJ whole genome shotgun (WGS) entry which is preliminary data.</text>
</comment>
<evidence type="ECO:0000256" key="1">
    <source>
        <dbReference type="SAM" id="MobiDB-lite"/>
    </source>
</evidence>
<dbReference type="EMBL" id="ML996130">
    <property type="protein sequence ID" value="KAF2735983.1"/>
    <property type="molecule type" value="Genomic_DNA"/>
</dbReference>
<keyword evidence="3" id="KW-1185">Reference proteome</keyword>
<proteinExistence type="predicted"/>
<feature type="compositionally biased region" description="Pro residues" evidence="1">
    <location>
        <begin position="37"/>
        <end position="47"/>
    </location>
</feature>
<feature type="region of interest" description="Disordered" evidence="1">
    <location>
        <begin position="1"/>
        <end position="139"/>
    </location>
</feature>
<feature type="compositionally biased region" description="Gly residues" evidence="1">
    <location>
        <begin position="815"/>
        <end position="831"/>
    </location>
</feature>
<feature type="compositionally biased region" description="Basic and acidic residues" evidence="1">
    <location>
        <begin position="300"/>
        <end position="315"/>
    </location>
</feature>
<feature type="region of interest" description="Disordered" evidence="1">
    <location>
        <begin position="237"/>
        <end position="328"/>
    </location>
</feature>
<sequence length="848" mass="92582">MRSAATAQQQRRSNSSLATVNMEPDTGSGTKKRPTPIRIPSPPPPRIKPGRNAFALKEDLEKPDGAVKGFLEKVGLSPRKTDGHAKSTQSRTSKQSQQSQSSTTNEKTSRAEFESRQEDRFFQMMGHVPNPPTPPGEERRHIDVVRVDLTEACQKVAEANKSPKKKIFGMNIPIPSFRASATAGNANAKTTSFNGSGDSSAFPMATPKKAAKVLGASPSGKERNLARIIKSDTSKSLPSKLYDYSHSHSHRQRQYGSTRRNKHSARRTSPSTNKTSVAPIDLSRDERAASPCDDAPPTPPDKDTPPEVKKQKEASTPRLENSENGLSDIGFASQLPQITNLLPPVPIRGGRSPAKFCPPNAEDYAALVENQRIPSAHALFDYASEENTLLGGKRSAPLHGEKRQSVAIREDRWSEENQKRLTKKYGGDPLPPAFYSPSTFSLRLFETEGGHPSRNNNPERLLFNVLPRTHVSAERLDPQRDSVGFALHDNPGKYKQMTTGVSMSSPFRQAGSAEEQKFAPVSATAMQDHANMPSQPRAQPDVIAGGAQFFQPEHSSSRLTDMLGGLSPSRVDSQSEFHPIFPSAVPSPLHQMSQAGQMSPAGVGAETMSSPQPSAGILSDGSNMLHHFYMANEHIDVLGQSLYDKMDGVQHAVMQDVSAKHKETLKVLDQRVDDIKTELASAADRNQVVNAKLDRLLDFIRVEVAEPLKKVTDMSNDIKMLQHMVKELQKTTGLKENVTYGPSSMSLMPQPSFNQPNFNFPDSRSQPSLAQYYSRGNETGQETPSMTPGLQDNRYRFNYGHYRGHGGGRDNHGPGQYGGGHGAGGGYGGYYNQGSHEQGFGYGSGGTK</sequence>
<feature type="compositionally biased region" description="Low complexity" evidence="1">
    <location>
        <begin position="86"/>
        <end position="106"/>
    </location>
</feature>
<feature type="compositionally biased region" description="Polar residues" evidence="1">
    <location>
        <begin position="267"/>
        <end position="276"/>
    </location>
</feature>
<dbReference type="AlphaFoldDB" id="A0A9P4R380"/>
<feature type="compositionally biased region" description="Basic residues" evidence="1">
    <location>
        <begin position="247"/>
        <end position="266"/>
    </location>
</feature>
<name>A0A9P4R380_9PLEO</name>
<reference evidence="2" key="1">
    <citation type="journal article" date="2020" name="Stud. Mycol.">
        <title>101 Dothideomycetes genomes: a test case for predicting lifestyles and emergence of pathogens.</title>
        <authorList>
            <person name="Haridas S."/>
            <person name="Albert R."/>
            <person name="Binder M."/>
            <person name="Bloem J."/>
            <person name="Labutti K."/>
            <person name="Salamov A."/>
            <person name="Andreopoulos B."/>
            <person name="Baker S."/>
            <person name="Barry K."/>
            <person name="Bills G."/>
            <person name="Bluhm B."/>
            <person name="Cannon C."/>
            <person name="Castanera R."/>
            <person name="Culley D."/>
            <person name="Daum C."/>
            <person name="Ezra D."/>
            <person name="Gonzalez J."/>
            <person name="Henrissat B."/>
            <person name="Kuo A."/>
            <person name="Liang C."/>
            <person name="Lipzen A."/>
            <person name="Lutzoni F."/>
            <person name="Magnuson J."/>
            <person name="Mondo S."/>
            <person name="Nolan M."/>
            <person name="Ohm R."/>
            <person name="Pangilinan J."/>
            <person name="Park H.-J."/>
            <person name="Ramirez L."/>
            <person name="Alfaro M."/>
            <person name="Sun H."/>
            <person name="Tritt A."/>
            <person name="Yoshinaga Y."/>
            <person name="Zwiers L.-H."/>
            <person name="Turgeon B."/>
            <person name="Goodwin S."/>
            <person name="Spatafora J."/>
            <person name="Crous P."/>
            <person name="Grigoriev I."/>
        </authorList>
    </citation>
    <scope>NUCLEOTIDE SEQUENCE</scope>
    <source>
        <strain evidence="2">CBS 125425</strain>
    </source>
</reference>
<feature type="compositionally biased region" description="Basic and acidic residues" evidence="1">
    <location>
        <begin position="107"/>
        <end position="121"/>
    </location>
</feature>
<dbReference type="OrthoDB" id="3796126at2759"/>
<organism evidence="2 3">
    <name type="scientific">Polyplosphaeria fusca</name>
    <dbReference type="NCBI Taxonomy" id="682080"/>
    <lineage>
        <taxon>Eukaryota</taxon>
        <taxon>Fungi</taxon>
        <taxon>Dikarya</taxon>
        <taxon>Ascomycota</taxon>
        <taxon>Pezizomycotina</taxon>
        <taxon>Dothideomycetes</taxon>
        <taxon>Pleosporomycetidae</taxon>
        <taxon>Pleosporales</taxon>
        <taxon>Tetraplosphaeriaceae</taxon>
        <taxon>Polyplosphaeria</taxon>
    </lineage>
</organism>
<feature type="compositionally biased region" description="Polar residues" evidence="1">
    <location>
        <begin position="1"/>
        <end position="19"/>
    </location>
</feature>
<accession>A0A9P4R380</accession>
<feature type="region of interest" description="Disordered" evidence="1">
    <location>
        <begin position="589"/>
        <end position="613"/>
    </location>
</feature>
<feature type="region of interest" description="Disordered" evidence="1">
    <location>
        <begin position="801"/>
        <end position="848"/>
    </location>
</feature>
<protein>
    <submittedName>
        <fullName evidence="2">Uncharacterized protein</fullName>
    </submittedName>
</protein>
<gene>
    <name evidence="2" type="ORF">EJ04DRAFT_179036</name>
</gene>
<feature type="compositionally biased region" description="Basic and acidic residues" evidence="1">
    <location>
        <begin position="56"/>
        <end position="65"/>
    </location>
</feature>